<protein>
    <submittedName>
        <fullName evidence="5">Propanediol utilization protein</fullName>
    </submittedName>
</protein>
<dbReference type="CDD" id="cd07054">
    <property type="entry name" value="BMC_PduT_repeat2"/>
    <property type="match status" value="1"/>
</dbReference>
<dbReference type="AlphaFoldDB" id="A0A2N1PJY6"/>
<feature type="domain" description="BMC" evidence="4">
    <location>
        <begin position="102"/>
        <end position="188"/>
    </location>
</feature>
<reference evidence="5 6" key="1">
    <citation type="journal article" date="2017" name="ISME J.">
        <title>Potential for microbial H2 and metal transformations associated with novel bacteria and archaea in deep terrestrial subsurface sediments.</title>
        <authorList>
            <person name="Hernsdorf A.W."/>
            <person name="Amano Y."/>
            <person name="Miyakawa K."/>
            <person name="Ise K."/>
            <person name="Suzuki Y."/>
            <person name="Anantharaman K."/>
            <person name="Probst A."/>
            <person name="Burstein D."/>
            <person name="Thomas B.C."/>
            <person name="Banfield J.F."/>
        </authorList>
    </citation>
    <scope>NUCLEOTIDE SEQUENCE [LARGE SCALE GENOMIC DNA]</scope>
    <source>
        <strain evidence="5">HGW-Wallbacteria-1</strain>
    </source>
</reference>
<dbReference type="InterPro" id="IPR000249">
    <property type="entry name" value="BMC_dom"/>
</dbReference>
<gene>
    <name evidence="5" type="ORF">CVV64_17990</name>
</gene>
<dbReference type="PANTHER" id="PTHR33941">
    <property type="entry name" value="PROPANEDIOL UTILIZATION PROTEIN PDUA"/>
    <property type="match status" value="1"/>
</dbReference>
<evidence type="ECO:0000313" key="6">
    <source>
        <dbReference type="Proteomes" id="UP000233256"/>
    </source>
</evidence>
<feature type="domain" description="BMC" evidence="4">
    <location>
        <begin position="8"/>
        <end position="90"/>
    </location>
</feature>
<dbReference type="PANTHER" id="PTHR33941:SF11">
    <property type="entry name" value="BACTERIAL MICROCOMPARTMENT SHELL PROTEIN PDUJ"/>
    <property type="match status" value="1"/>
</dbReference>
<evidence type="ECO:0000256" key="1">
    <source>
        <dbReference type="ARBA" id="ARBA00024322"/>
    </source>
</evidence>
<organism evidence="5 6">
    <name type="scientific">Candidatus Wallbacteria bacterium HGW-Wallbacteria-1</name>
    <dbReference type="NCBI Taxonomy" id="2013854"/>
    <lineage>
        <taxon>Bacteria</taxon>
        <taxon>Candidatus Walliibacteriota</taxon>
    </lineage>
</organism>
<dbReference type="Proteomes" id="UP000233256">
    <property type="component" value="Unassembled WGS sequence"/>
</dbReference>
<name>A0A2N1PJY6_9BACT</name>
<evidence type="ECO:0000259" key="4">
    <source>
        <dbReference type="PROSITE" id="PS51930"/>
    </source>
</evidence>
<dbReference type="CDD" id="cd07053">
    <property type="entry name" value="BMC_PduT_repeat1"/>
    <property type="match status" value="1"/>
</dbReference>
<dbReference type="EMBL" id="PGXC01000039">
    <property type="protein sequence ID" value="PKK88641.1"/>
    <property type="molecule type" value="Genomic_DNA"/>
</dbReference>
<proteinExistence type="inferred from homology"/>
<evidence type="ECO:0000256" key="2">
    <source>
        <dbReference type="ARBA" id="ARBA00024446"/>
    </source>
</evidence>
<comment type="caution">
    <text evidence="5">The sequence shown here is derived from an EMBL/GenBank/DDBJ whole genome shotgun (WGS) entry which is preliminary data.</text>
</comment>
<dbReference type="InterPro" id="IPR044872">
    <property type="entry name" value="CcmK/CsoS1_BMC"/>
</dbReference>
<dbReference type="PIRSF" id="PIRSF034834">
    <property type="entry name" value="PduT"/>
    <property type="match status" value="1"/>
</dbReference>
<accession>A0A2N1PJY6</accession>
<dbReference type="Pfam" id="PF00936">
    <property type="entry name" value="BMC"/>
    <property type="match status" value="2"/>
</dbReference>
<keyword evidence="2" id="KW-1283">Bacterial microcompartment</keyword>
<dbReference type="InterPro" id="IPR011238">
    <property type="entry name" value="Micro_shell_prot_PduT"/>
</dbReference>
<evidence type="ECO:0000256" key="3">
    <source>
        <dbReference type="PROSITE-ProRule" id="PRU01278"/>
    </source>
</evidence>
<dbReference type="InterPro" id="IPR037233">
    <property type="entry name" value="CcmK-like_sf"/>
</dbReference>
<comment type="similarity">
    <text evidence="3">Belongs to the bacterial microcompartments protein family.</text>
</comment>
<dbReference type="InterPro" id="IPR050575">
    <property type="entry name" value="BMC_shell"/>
</dbReference>
<dbReference type="Gene3D" id="3.30.70.1710">
    <property type="match status" value="2"/>
</dbReference>
<dbReference type="SMART" id="SM00877">
    <property type="entry name" value="BMC"/>
    <property type="match status" value="2"/>
</dbReference>
<sequence length="188" mass="19176">MKPKKKDAIGILELNNVSRGIVACDAMLKRADVECLGANPICPGKYVIIVAGLVADVASAVETGIAESGEFLLDSTLIPNLHEQVFPAVAGTTDISADGIEALGVMESFSVPSAIIAADTAVKSANVSLIQIRLGMGLGGKSIITLTGFVGEVEAAIKTGVASLQESGALVGQCVIPSPHPDLRSLVL</sequence>
<comment type="subcellular location">
    <subcellularLocation>
        <location evidence="1">Bacterial microcompartment</location>
    </subcellularLocation>
</comment>
<evidence type="ECO:0000313" key="5">
    <source>
        <dbReference type="EMBL" id="PKK88641.1"/>
    </source>
</evidence>
<dbReference type="GO" id="GO:0031469">
    <property type="term" value="C:bacterial microcompartment"/>
    <property type="evidence" value="ECO:0007669"/>
    <property type="project" value="UniProtKB-SubCell"/>
</dbReference>
<dbReference type="PROSITE" id="PS51930">
    <property type="entry name" value="BMC_2"/>
    <property type="match status" value="2"/>
</dbReference>
<dbReference type="SUPFAM" id="SSF143414">
    <property type="entry name" value="CcmK-like"/>
    <property type="match status" value="2"/>
</dbReference>